<organism evidence="13 14">
    <name type="scientific">Vigna unguiculata</name>
    <name type="common">Cowpea</name>
    <dbReference type="NCBI Taxonomy" id="3917"/>
    <lineage>
        <taxon>Eukaryota</taxon>
        <taxon>Viridiplantae</taxon>
        <taxon>Streptophyta</taxon>
        <taxon>Embryophyta</taxon>
        <taxon>Tracheophyta</taxon>
        <taxon>Spermatophyta</taxon>
        <taxon>Magnoliopsida</taxon>
        <taxon>eudicotyledons</taxon>
        <taxon>Gunneridae</taxon>
        <taxon>Pentapetalae</taxon>
        <taxon>rosids</taxon>
        <taxon>fabids</taxon>
        <taxon>Fabales</taxon>
        <taxon>Fabaceae</taxon>
        <taxon>Papilionoideae</taxon>
        <taxon>50 kb inversion clade</taxon>
        <taxon>NPAAA clade</taxon>
        <taxon>indigoferoid/millettioid clade</taxon>
        <taxon>Phaseoleae</taxon>
        <taxon>Vigna</taxon>
    </lineage>
</organism>
<gene>
    <name evidence="13" type="ORF">DEO72_LG9g531</name>
</gene>
<dbReference type="Pfam" id="PF00856">
    <property type="entry name" value="SET"/>
    <property type="match status" value="1"/>
</dbReference>
<evidence type="ECO:0000256" key="7">
    <source>
        <dbReference type="PROSITE-ProRule" id="PRU00358"/>
    </source>
</evidence>
<feature type="domain" description="Post-SET" evidence="11">
    <location>
        <begin position="521"/>
        <end position="537"/>
    </location>
</feature>
<dbReference type="GO" id="GO:0008270">
    <property type="term" value="F:zinc ion binding"/>
    <property type="evidence" value="ECO:0007669"/>
    <property type="project" value="InterPro"/>
</dbReference>
<dbReference type="Gene3D" id="2.170.270.10">
    <property type="entry name" value="SET domain"/>
    <property type="match status" value="1"/>
</dbReference>
<dbReference type="SMART" id="SM00468">
    <property type="entry name" value="PreSET"/>
    <property type="match status" value="1"/>
</dbReference>
<keyword evidence="4 13" id="KW-0808">Transferase</keyword>
<dbReference type="SUPFAM" id="SSF82199">
    <property type="entry name" value="SET domain"/>
    <property type="match status" value="1"/>
</dbReference>
<dbReference type="EMBL" id="CP039353">
    <property type="protein sequence ID" value="QCE05528.1"/>
    <property type="molecule type" value="Genomic_DNA"/>
</dbReference>
<evidence type="ECO:0000256" key="5">
    <source>
        <dbReference type="ARBA" id="ARBA00022691"/>
    </source>
</evidence>
<dbReference type="GO" id="GO:0000775">
    <property type="term" value="C:chromosome, centromeric region"/>
    <property type="evidence" value="ECO:0007669"/>
    <property type="project" value="UniProtKB-SubCell"/>
</dbReference>
<evidence type="ECO:0000313" key="13">
    <source>
        <dbReference type="EMBL" id="QCE05528.1"/>
    </source>
</evidence>
<accession>A0A4D6MWR8</accession>
<dbReference type="SMART" id="SM00466">
    <property type="entry name" value="SRA"/>
    <property type="match status" value="1"/>
</dbReference>
<dbReference type="GO" id="GO:0032259">
    <property type="term" value="P:methylation"/>
    <property type="evidence" value="ECO:0007669"/>
    <property type="project" value="UniProtKB-KW"/>
</dbReference>
<keyword evidence="6 7" id="KW-0539">Nucleus</keyword>
<dbReference type="GO" id="GO:0042054">
    <property type="term" value="F:histone methyltransferase activity"/>
    <property type="evidence" value="ECO:0007669"/>
    <property type="project" value="InterPro"/>
</dbReference>
<feature type="domain" description="Pre-SET" evidence="10">
    <location>
        <begin position="330"/>
        <end position="394"/>
    </location>
</feature>
<dbReference type="PROSITE" id="PS50280">
    <property type="entry name" value="SET"/>
    <property type="match status" value="1"/>
</dbReference>
<dbReference type="PROSITE" id="PS51015">
    <property type="entry name" value="YDG"/>
    <property type="match status" value="1"/>
</dbReference>
<dbReference type="InterPro" id="IPR001214">
    <property type="entry name" value="SET_dom"/>
</dbReference>
<dbReference type="GO" id="GO:0003690">
    <property type="term" value="F:double-stranded DNA binding"/>
    <property type="evidence" value="ECO:0007669"/>
    <property type="project" value="TreeGrafter"/>
</dbReference>
<evidence type="ECO:0000256" key="8">
    <source>
        <dbReference type="SAM" id="MobiDB-lite"/>
    </source>
</evidence>
<dbReference type="Gene3D" id="2.30.280.10">
    <property type="entry name" value="SRA-YDG"/>
    <property type="match status" value="1"/>
</dbReference>
<dbReference type="Proteomes" id="UP000501690">
    <property type="component" value="Linkage Group LG9"/>
</dbReference>
<feature type="region of interest" description="Disordered" evidence="8">
    <location>
        <begin position="1"/>
        <end position="21"/>
    </location>
</feature>
<evidence type="ECO:0000259" key="10">
    <source>
        <dbReference type="PROSITE" id="PS50867"/>
    </source>
</evidence>
<evidence type="ECO:0000256" key="2">
    <source>
        <dbReference type="ARBA" id="ARBA00022454"/>
    </source>
</evidence>
<dbReference type="PROSITE" id="PS50868">
    <property type="entry name" value="POST_SET"/>
    <property type="match status" value="1"/>
</dbReference>
<evidence type="ECO:0000256" key="4">
    <source>
        <dbReference type="ARBA" id="ARBA00022679"/>
    </source>
</evidence>
<sequence length="538" mass="60611">MDASKSFGKRHNDGFRSPSSGKELSEVFLKRRKVNRALVTFRNLFDKLMHQYKMYEPGNPKVKNKALLDAAMTMKSEHQWENTQKRVGHVLGIEVGDVFQYWVELNVIGLHKQFWHGIDYKIMDNGSLATSIVVTDRYDNARKSNGTLVYEGHGGNPAVGKNVSLRDQKLEGGNLALKNSMQARSPVRVILKVCGKFDGAFSSSSSNSHYSYVYDGLYLVDTMNIERGRYGKLVFKFGLNRILGQPPTCVSLKDHDENSSQLASFSARKKLKPKDCDAEKEVVRVEDLSNGREKFAIRVVAPSDCVQLPTSFVYVVSNIYSKKFEQAILSGCDCADGCVDKENCVCLRKKKGSKMPNGCNKRGLASGMESSVIYECGPSCKCFSSCINRVTQHGIQFQLEIFMTEQKGWGVRTRSFIPCGSFVCEYIGEINDYMEARWRLDSDYIFHMGVGKVFINASKFGNVGRFINHSCSPNLRIKNVQYDHSDKNLPHKMLFAVKDIPAGNELSYDYNSFNGKFIKCRSNSCYCGTPECNGRIYI</sequence>
<dbReference type="InterPro" id="IPR003616">
    <property type="entry name" value="Post-SET_dom"/>
</dbReference>
<dbReference type="InterPro" id="IPR007728">
    <property type="entry name" value="Pre-SET_dom"/>
</dbReference>
<name>A0A4D6MWR8_VIGUN</name>
<reference evidence="13 14" key="1">
    <citation type="submission" date="2019-04" db="EMBL/GenBank/DDBJ databases">
        <title>An improved genome assembly and genetic linkage map for asparagus bean, Vigna unguiculata ssp. sesquipedialis.</title>
        <authorList>
            <person name="Xia Q."/>
            <person name="Zhang R."/>
            <person name="Dong Y."/>
        </authorList>
    </citation>
    <scope>NUCLEOTIDE SEQUENCE [LARGE SCALE GENOMIC DNA]</scope>
    <source>
        <tissue evidence="13">Leaf</tissue>
    </source>
</reference>
<dbReference type="AlphaFoldDB" id="A0A4D6MWR8"/>
<dbReference type="InterPro" id="IPR046341">
    <property type="entry name" value="SET_dom_sf"/>
</dbReference>
<proteinExistence type="predicted"/>
<keyword evidence="14" id="KW-1185">Reference proteome</keyword>
<protein>
    <submittedName>
        <fullName evidence="13">Euchromatic histone-lysine N-methyltransferase</fullName>
    </submittedName>
</protein>
<evidence type="ECO:0000259" key="9">
    <source>
        <dbReference type="PROSITE" id="PS50280"/>
    </source>
</evidence>
<dbReference type="InterPro" id="IPR036987">
    <property type="entry name" value="SRA-YDG_sf"/>
</dbReference>
<dbReference type="SUPFAM" id="SSF88697">
    <property type="entry name" value="PUA domain-like"/>
    <property type="match status" value="1"/>
</dbReference>
<dbReference type="Pfam" id="PF05033">
    <property type="entry name" value="Pre-SET"/>
    <property type="match status" value="1"/>
</dbReference>
<keyword evidence="2" id="KW-0158">Chromosome</keyword>
<dbReference type="PANTHER" id="PTHR45660:SF46">
    <property type="entry name" value="HISTONE-LYSINE N-METHYLTRANSFERASE, H3 LYSINE-9 SPECIFIC SUVH6"/>
    <property type="match status" value="1"/>
</dbReference>
<dbReference type="InterPro" id="IPR015947">
    <property type="entry name" value="PUA-like_sf"/>
</dbReference>
<evidence type="ECO:0000256" key="1">
    <source>
        <dbReference type="ARBA" id="ARBA00004584"/>
    </source>
</evidence>
<keyword evidence="3 13" id="KW-0489">Methyltransferase</keyword>
<dbReference type="InterPro" id="IPR051357">
    <property type="entry name" value="H3K9_HMTase_SUVAR3-9"/>
</dbReference>
<evidence type="ECO:0000313" key="14">
    <source>
        <dbReference type="Proteomes" id="UP000501690"/>
    </source>
</evidence>
<dbReference type="InterPro" id="IPR003105">
    <property type="entry name" value="SRA_YDG"/>
</dbReference>
<dbReference type="PANTHER" id="PTHR45660">
    <property type="entry name" value="HISTONE-LYSINE N-METHYLTRANSFERASE SETMAR"/>
    <property type="match status" value="1"/>
</dbReference>
<keyword evidence="5" id="KW-0949">S-adenosyl-L-methionine</keyword>
<comment type="subcellular location">
    <subcellularLocation>
        <location evidence="1">Chromosome</location>
        <location evidence="1">Centromere</location>
    </subcellularLocation>
    <subcellularLocation>
        <location evidence="7">Nucleus</location>
    </subcellularLocation>
</comment>
<dbReference type="PROSITE" id="PS50867">
    <property type="entry name" value="PRE_SET"/>
    <property type="match status" value="1"/>
</dbReference>
<dbReference type="GO" id="GO:0005634">
    <property type="term" value="C:nucleus"/>
    <property type="evidence" value="ECO:0007669"/>
    <property type="project" value="UniProtKB-SubCell"/>
</dbReference>
<evidence type="ECO:0000256" key="6">
    <source>
        <dbReference type="ARBA" id="ARBA00023242"/>
    </source>
</evidence>
<feature type="domain" description="SET" evidence="9">
    <location>
        <begin position="397"/>
        <end position="511"/>
    </location>
</feature>
<feature type="domain" description="YDG" evidence="12">
    <location>
        <begin position="88"/>
        <end position="241"/>
    </location>
</feature>
<evidence type="ECO:0000256" key="3">
    <source>
        <dbReference type="ARBA" id="ARBA00022603"/>
    </source>
</evidence>
<evidence type="ECO:0000259" key="11">
    <source>
        <dbReference type="PROSITE" id="PS50868"/>
    </source>
</evidence>
<dbReference type="SMART" id="SM00317">
    <property type="entry name" value="SET"/>
    <property type="match status" value="1"/>
</dbReference>
<evidence type="ECO:0000259" key="12">
    <source>
        <dbReference type="PROSITE" id="PS51015"/>
    </source>
</evidence>
<dbReference type="Pfam" id="PF02182">
    <property type="entry name" value="SAD_SRA"/>
    <property type="match status" value="1"/>
</dbReference>